<evidence type="ECO:0008006" key="4">
    <source>
        <dbReference type="Google" id="ProtNLM"/>
    </source>
</evidence>
<dbReference type="AlphaFoldDB" id="A0A2M9F167"/>
<keyword evidence="1" id="KW-1133">Transmembrane helix</keyword>
<feature type="transmembrane region" description="Helical" evidence="1">
    <location>
        <begin position="267"/>
        <end position="288"/>
    </location>
</feature>
<organism evidence="2 3">
    <name type="scientific">Chryseomicrobium excrementi</name>
    <dbReference type="NCBI Taxonomy" id="2041346"/>
    <lineage>
        <taxon>Bacteria</taxon>
        <taxon>Bacillati</taxon>
        <taxon>Bacillota</taxon>
        <taxon>Bacilli</taxon>
        <taxon>Bacillales</taxon>
        <taxon>Caryophanaceae</taxon>
        <taxon>Chryseomicrobium</taxon>
    </lineage>
</organism>
<comment type="caution">
    <text evidence="2">The sequence shown here is derived from an EMBL/GenBank/DDBJ whole genome shotgun (WGS) entry which is preliminary data.</text>
</comment>
<protein>
    <recommendedName>
        <fullName evidence="4">YndJ-like protein</fullName>
    </recommendedName>
</protein>
<name>A0A2M9F167_9BACL</name>
<evidence type="ECO:0000313" key="2">
    <source>
        <dbReference type="EMBL" id="PJK17203.1"/>
    </source>
</evidence>
<evidence type="ECO:0000256" key="1">
    <source>
        <dbReference type="SAM" id="Phobius"/>
    </source>
</evidence>
<feature type="transmembrane region" description="Helical" evidence="1">
    <location>
        <begin position="233"/>
        <end position="255"/>
    </location>
</feature>
<dbReference type="Proteomes" id="UP000228680">
    <property type="component" value="Unassembled WGS sequence"/>
</dbReference>
<feature type="transmembrane region" description="Helical" evidence="1">
    <location>
        <begin position="203"/>
        <end position="221"/>
    </location>
</feature>
<accession>A0A2M9F167</accession>
<feature type="transmembrane region" description="Helical" evidence="1">
    <location>
        <begin position="7"/>
        <end position="27"/>
    </location>
</feature>
<dbReference type="EMBL" id="PCGR01000002">
    <property type="protein sequence ID" value="PJK17203.1"/>
    <property type="molecule type" value="Genomic_DNA"/>
</dbReference>
<dbReference type="OrthoDB" id="2614436at2"/>
<dbReference type="RefSeq" id="WP_100353743.1">
    <property type="nucleotide sequence ID" value="NZ_PCGR01000002.1"/>
</dbReference>
<dbReference type="Pfam" id="PF14158">
    <property type="entry name" value="YndJ"/>
    <property type="match status" value="1"/>
</dbReference>
<sequence>MLVNLKNALVNPLIVLGIVLFSISFGLGQHAGYTYYLTSAQLIFIPTLLQLVMPLSKLDKSILALGMLAVTALQLDVAASFEMVCAIIYLIGTLLIAWKGVERFLNRGFTNTPEIMIDVGLIYIAIGGMWFLAFIGEFETGFSPLTNWLTAIHFHYSAFMLCISVGLLGRIRMTKLYKLCALIIATGPMTVAIGITFSYTIEILSVSLYVVAIYALTFYVFRLKLQPAQSFLIRLSFLTLCLTILGSLLYAFGNFTGTTIVTIPDMLAFHGLLNCLVFGSFTVLGWALHGPATDQRPYSFPVSKIRGKLKETGVQHPGLVDDLRDYVDVQNLSPLIKRFYERTENFQLLASINWATWFKPLAFVYQFISRRMGQLNLPYSSSQIEMTGDILLVDEQLDGRDMPRVWQRRIGAETVFVAIYSKHETDGLTFMNIALPLPFSSMHGILELTAKNEHLHLTSRGIGDSGTYLAIGRYVFKLPLHEYFIIEEHNGTLNATHDMTLFGIHFLHIDYVITEKTNNPRKPVLYWLKMVY</sequence>
<keyword evidence="1" id="KW-0812">Transmembrane</keyword>
<evidence type="ECO:0000313" key="3">
    <source>
        <dbReference type="Proteomes" id="UP000228680"/>
    </source>
</evidence>
<feature type="transmembrane region" description="Helical" evidence="1">
    <location>
        <begin position="117"/>
        <end position="136"/>
    </location>
</feature>
<gene>
    <name evidence="2" type="ORF">CQS04_08640</name>
</gene>
<keyword evidence="1" id="KW-0472">Membrane</keyword>
<feature type="transmembrane region" description="Helical" evidence="1">
    <location>
        <begin position="176"/>
        <end position="197"/>
    </location>
</feature>
<dbReference type="InterPro" id="IPR025450">
    <property type="entry name" value="YndJ-like"/>
</dbReference>
<keyword evidence="3" id="KW-1185">Reference proteome</keyword>
<proteinExistence type="predicted"/>
<feature type="transmembrane region" description="Helical" evidence="1">
    <location>
        <begin position="87"/>
        <end position="105"/>
    </location>
</feature>
<feature type="transmembrane region" description="Helical" evidence="1">
    <location>
        <begin position="148"/>
        <end position="169"/>
    </location>
</feature>
<reference evidence="2 3" key="1">
    <citation type="submission" date="2017-10" db="EMBL/GenBank/DDBJ databases">
        <title>Draft genome of Chryseomicrobium casticus sp. nov.</title>
        <authorList>
            <person name="Chakraborty R."/>
            <person name="Saha T."/>
        </authorList>
    </citation>
    <scope>NUCLEOTIDE SEQUENCE [LARGE SCALE GENOMIC DNA]</scope>
    <source>
        <strain evidence="2 3">ET03</strain>
    </source>
</reference>